<dbReference type="Proteomes" id="UP001297272">
    <property type="component" value="Unassembled WGS sequence"/>
</dbReference>
<dbReference type="Gene3D" id="1.10.10.10">
    <property type="entry name" value="Winged helix-like DNA-binding domain superfamily/Winged helix DNA-binding domain"/>
    <property type="match status" value="1"/>
</dbReference>
<dbReference type="SMART" id="SM00345">
    <property type="entry name" value="HTH_GNTR"/>
    <property type="match status" value="1"/>
</dbReference>
<evidence type="ECO:0000259" key="4">
    <source>
        <dbReference type="PROSITE" id="PS50949"/>
    </source>
</evidence>
<dbReference type="PROSITE" id="PS50949">
    <property type="entry name" value="HTH_GNTR"/>
    <property type="match status" value="1"/>
</dbReference>
<dbReference type="InterPro" id="IPR036388">
    <property type="entry name" value="WH-like_DNA-bd_sf"/>
</dbReference>
<dbReference type="Pfam" id="PF07729">
    <property type="entry name" value="FCD"/>
    <property type="match status" value="1"/>
</dbReference>
<evidence type="ECO:0000313" key="5">
    <source>
        <dbReference type="EMBL" id="MBS9721201.1"/>
    </source>
</evidence>
<comment type="caution">
    <text evidence="5">The sequence shown here is derived from an EMBL/GenBank/DDBJ whole genome shotgun (WGS) entry which is preliminary data.</text>
</comment>
<evidence type="ECO:0000256" key="3">
    <source>
        <dbReference type="ARBA" id="ARBA00023163"/>
    </source>
</evidence>
<keyword evidence="1" id="KW-0805">Transcription regulation</keyword>
<reference evidence="5 6" key="1">
    <citation type="submission" date="2021-03" db="EMBL/GenBank/DDBJ databases">
        <title>Tianweitania aestuarii sp. nov., isolated from a tidal flat.</title>
        <authorList>
            <person name="Park S."/>
            <person name="Yoon J.-H."/>
        </authorList>
    </citation>
    <scope>NUCLEOTIDE SEQUENCE [LARGE SCALE GENOMIC DNA]</scope>
    <source>
        <strain evidence="5 6">BSSL-BM11</strain>
    </source>
</reference>
<dbReference type="CDD" id="cd07377">
    <property type="entry name" value="WHTH_GntR"/>
    <property type="match status" value="1"/>
</dbReference>
<accession>A0ABS5RY02</accession>
<keyword evidence="6" id="KW-1185">Reference proteome</keyword>
<dbReference type="InterPro" id="IPR000524">
    <property type="entry name" value="Tscrpt_reg_HTH_GntR"/>
</dbReference>
<dbReference type="PRINTS" id="PR00035">
    <property type="entry name" value="HTHGNTR"/>
</dbReference>
<sequence length="227" mass="25679">MMISGKSIHSTAMQRVYSHIRDCILSGRYMPNNRLGEMTLAAELGVSRTPVREALRNLAADGFIELKPHVGAIVRPWNFEELYSSFVIRADIEAQAAAHAAKRITAEEVDELSVLCDRMEQTNTDVDTDARHSRSELNRQLHVRILQISALIHAERTATQLMDLAVLTMTFNHFDPDEVRRSNSDHRVLLRALRTNDDLLAYSVMRTHILTAAGMFRERKPGTNDVS</sequence>
<dbReference type="Gene3D" id="1.20.120.530">
    <property type="entry name" value="GntR ligand-binding domain-like"/>
    <property type="match status" value="1"/>
</dbReference>
<evidence type="ECO:0000313" key="6">
    <source>
        <dbReference type="Proteomes" id="UP001297272"/>
    </source>
</evidence>
<dbReference type="InterPro" id="IPR036390">
    <property type="entry name" value="WH_DNA-bd_sf"/>
</dbReference>
<organism evidence="5 6">
    <name type="scientific">Tianweitania aestuarii</name>
    <dbReference type="NCBI Taxonomy" id="2814886"/>
    <lineage>
        <taxon>Bacteria</taxon>
        <taxon>Pseudomonadati</taxon>
        <taxon>Pseudomonadota</taxon>
        <taxon>Alphaproteobacteria</taxon>
        <taxon>Hyphomicrobiales</taxon>
        <taxon>Phyllobacteriaceae</taxon>
        <taxon>Tianweitania</taxon>
    </lineage>
</organism>
<dbReference type="SUPFAM" id="SSF48008">
    <property type="entry name" value="GntR ligand-binding domain-like"/>
    <property type="match status" value="1"/>
</dbReference>
<dbReference type="EMBL" id="JAFMNX010000002">
    <property type="protein sequence ID" value="MBS9721201.1"/>
    <property type="molecule type" value="Genomic_DNA"/>
</dbReference>
<dbReference type="SUPFAM" id="SSF46785">
    <property type="entry name" value="Winged helix' DNA-binding domain"/>
    <property type="match status" value="1"/>
</dbReference>
<dbReference type="InterPro" id="IPR008920">
    <property type="entry name" value="TF_FadR/GntR_C"/>
</dbReference>
<dbReference type="SMART" id="SM00895">
    <property type="entry name" value="FCD"/>
    <property type="match status" value="1"/>
</dbReference>
<keyword evidence="2" id="KW-0238">DNA-binding</keyword>
<evidence type="ECO:0000256" key="1">
    <source>
        <dbReference type="ARBA" id="ARBA00023015"/>
    </source>
</evidence>
<name>A0ABS5RY02_9HYPH</name>
<feature type="domain" description="HTH gntR-type" evidence="4">
    <location>
        <begin position="10"/>
        <end position="77"/>
    </location>
</feature>
<proteinExistence type="predicted"/>
<protein>
    <submittedName>
        <fullName evidence="5">GntR family transcriptional regulator</fullName>
    </submittedName>
</protein>
<evidence type="ECO:0000256" key="2">
    <source>
        <dbReference type="ARBA" id="ARBA00023125"/>
    </source>
</evidence>
<dbReference type="InterPro" id="IPR011711">
    <property type="entry name" value="GntR_C"/>
</dbReference>
<dbReference type="PANTHER" id="PTHR43537">
    <property type="entry name" value="TRANSCRIPTIONAL REGULATOR, GNTR FAMILY"/>
    <property type="match status" value="1"/>
</dbReference>
<dbReference type="Pfam" id="PF00392">
    <property type="entry name" value="GntR"/>
    <property type="match status" value="1"/>
</dbReference>
<gene>
    <name evidence="5" type="ORF">JYU29_10935</name>
</gene>
<dbReference type="PANTHER" id="PTHR43537:SF24">
    <property type="entry name" value="GLUCONATE OPERON TRANSCRIPTIONAL REPRESSOR"/>
    <property type="match status" value="1"/>
</dbReference>
<keyword evidence="3" id="KW-0804">Transcription</keyword>